<accession>H1DGC9</accession>
<protein>
    <recommendedName>
        <fullName evidence="3">NACHT domain-containing protein</fullName>
    </recommendedName>
</protein>
<evidence type="ECO:0008006" key="3">
    <source>
        <dbReference type="Google" id="ProtNLM"/>
    </source>
</evidence>
<evidence type="ECO:0000313" key="2">
    <source>
        <dbReference type="Proteomes" id="UP000004892"/>
    </source>
</evidence>
<evidence type="ECO:0000313" key="1">
    <source>
        <dbReference type="EMBL" id="EHP48117.1"/>
    </source>
</evidence>
<comment type="caution">
    <text evidence="1">The sequence shown here is derived from an EMBL/GenBank/DDBJ whole genome shotgun (WGS) entry which is preliminary data.</text>
</comment>
<dbReference type="Proteomes" id="UP000004892">
    <property type="component" value="Unassembled WGS sequence"/>
</dbReference>
<organism evidence="1 2">
    <name type="scientific">Odoribacter laneus YIT 12061</name>
    <dbReference type="NCBI Taxonomy" id="742817"/>
    <lineage>
        <taxon>Bacteria</taxon>
        <taxon>Pseudomonadati</taxon>
        <taxon>Bacteroidota</taxon>
        <taxon>Bacteroidia</taxon>
        <taxon>Bacteroidales</taxon>
        <taxon>Odoribacteraceae</taxon>
        <taxon>Odoribacter</taxon>
    </lineage>
</organism>
<dbReference type="AlphaFoldDB" id="H1DGC9"/>
<dbReference type="HOGENOM" id="CLU_304358_0_0_10"/>
<proteinExistence type="predicted"/>
<dbReference type="GeneID" id="98068892"/>
<reference evidence="1 2" key="1">
    <citation type="submission" date="2012-01" db="EMBL/GenBank/DDBJ databases">
        <title>The Genome Sequence of Odoribacter laneus YIT 12061.</title>
        <authorList>
            <consortium name="The Broad Institute Genome Sequencing Platform"/>
            <person name="Earl A."/>
            <person name="Ward D."/>
            <person name="Feldgarden M."/>
            <person name="Gevers D."/>
            <person name="Morotomi M."/>
            <person name="Young S.K."/>
            <person name="Zeng Q."/>
            <person name="Gargeya S."/>
            <person name="Fitzgerald M."/>
            <person name="Haas B."/>
            <person name="Abouelleil A."/>
            <person name="Alvarado L."/>
            <person name="Arachchi H.M."/>
            <person name="Berlin A."/>
            <person name="Chapman S.B."/>
            <person name="Gearin G."/>
            <person name="Goldberg J."/>
            <person name="Griggs A."/>
            <person name="Gujja S."/>
            <person name="Hansen M."/>
            <person name="Heiman D."/>
            <person name="Howarth C."/>
            <person name="Larimer J."/>
            <person name="Lui A."/>
            <person name="MacDonald P.J.P."/>
            <person name="McCowen C."/>
            <person name="Montmayeur A."/>
            <person name="Murphy C."/>
            <person name="Neiman D."/>
            <person name="Pearson M."/>
            <person name="Priest M."/>
            <person name="Roberts A."/>
            <person name="Saif S."/>
            <person name="Shea T."/>
            <person name="Sisk P."/>
            <person name="Stolte C."/>
            <person name="Sykes S."/>
            <person name="Wortman J."/>
            <person name="Nusbaum C."/>
            <person name="Birren B."/>
        </authorList>
    </citation>
    <scope>NUCLEOTIDE SEQUENCE [LARGE SCALE GENOMIC DNA]</scope>
    <source>
        <strain evidence="1 2">YIT 12061</strain>
    </source>
</reference>
<dbReference type="eggNOG" id="COG5635">
    <property type="taxonomic scope" value="Bacteria"/>
</dbReference>
<dbReference type="STRING" id="742817.HMPREF9449_01315"/>
<dbReference type="PATRIC" id="fig|742817.3.peg.1393"/>
<name>H1DGC9_9BACT</name>
<keyword evidence="2" id="KW-1185">Reference proteome</keyword>
<gene>
    <name evidence="1" type="ORF">HMPREF9449_01315</name>
</gene>
<dbReference type="RefSeq" id="WP_009136463.1">
    <property type="nucleotide sequence ID" value="NZ_JH594596.1"/>
</dbReference>
<dbReference type="EMBL" id="ADMC01000019">
    <property type="protein sequence ID" value="EHP48117.1"/>
    <property type="molecule type" value="Genomic_DNA"/>
</dbReference>
<sequence>MIVETTAVVIYLADLVFSYYLNEEVLTKKLWHKFFPPKTFKKELYKIIGQTIEEYEKGHPYHKDGNKYPFYHSQIAISTLSKYILFNDGKNSVFNKNIFKENPNIIEPSKEEIECFYTLFVTKVRDNLLLKKLYVEENYKNRIYEIYGKLNIIEEKIDNIYNKLNKSELTPNKIITKLREQVVYQLSKQKNSGKYIPETFIETDSLKDQVRYFIAPTIFFQKLVDETKRLNFDTINRKYQLHQKEISFEFNTNILDININAIPFTEFEKNIRNTIEYLKNKYEELYGLRTNSSHYSSRKIEKKIIDFEYIISKILLLTTDAGQGKTNFLCDICENVLLKRDIPAVFLTGYEINAENIYETITNRLFPGTNYCFEEIMSTINSFCENKGTNFIFLIDGLNENSKPRTFSQNIEIFISEVLKYDRVKIILTCRTEYFKNNFSALLNATFKDKIVQIKSLNTYLEENRKKYMYDVYCKYFDVTIEHINEEIYEQLVDNFLLLRIFTEVYQHRKLTVLSHICKEKLFKEYYNIKSQEINKRLNDKGEYNILGNIDIRRFLKSIIEYMIENKVYENIPLDTILEKDIQNKDMYLRFLDENILVRKDLEEQTGIISIKEYINFTFDEFRDFLLTDYLVNEFYDASKEDFFSFIDCNINKDSRIKEGCSKFLFSMEREKDDEELSLFIKNQDWYKEIFPYQVFEIEDEDIIEDDKILLKKLFLSTRECAEYIWHELAYRRWNDRKYPNLNIILLFEIFNNLTDKQFNEYIYFYFNSSHNKKELNNLIDKLYEFMKEKDFEIECSLHNLYQYVLYLTPISSKARKLYDYYWSKHRNIKHLKYLLLCKSDRLLQEIHKFMEHHEIQL</sequence>